<dbReference type="PANTHER" id="PTHR43250:SF1">
    <property type="entry name" value="EXODEOXYRIBONUCLEASE III"/>
    <property type="match status" value="1"/>
</dbReference>
<evidence type="ECO:0000259" key="8">
    <source>
        <dbReference type="Pfam" id="PF03372"/>
    </source>
</evidence>
<evidence type="ECO:0000256" key="2">
    <source>
        <dbReference type="ARBA" id="ARBA00022723"/>
    </source>
</evidence>
<keyword evidence="6" id="KW-0464">Manganese</keyword>
<feature type="active site" description="Proton donor/acceptor" evidence="5">
    <location>
        <position position="147"/>
    </location>
</feature>
<feature type="binding site" evidence="6">
    <location>
        <position position="248"/>
    </location>
    <ligand>
        <name>Mg(2+)</name>
        <dbReference type="ChEBI" id="CHEBI:18420"/>
        <label>1</label>
    </ligand>
</feature>
<feature type="binding site" evidence="6">
    <location>
        <position position="149"/>
    </location>
    <ligand>
        <name>Mg(2+)</name>
        <dbReference type="ChEBI" id="CHEBI:18420"/>
        <label>1</label>
    </ligand>
</feature>
<organism evidence="9 10">
    <name type="scientific">Ensifer adhaerens</name>
    <name type="common">Sinorhizobium morelense</name>
    <dbReference type="NCBI Taxonomy" id="106592"/>
    <lineage>
        <taxon>Bacteria</taxon>
        <taxon>Pseudomonadati</taxon>
        <taxon>Pseudomonadota</taxon>
        <taxon>Alphaproteobacteria</taxon>
        <taxon>Hyphomicrobiales</taxon>
        <taxon>Rhizobiaceae</taxon>
        <taxon>Sinorhizobium/Ensifer group</taxon>
        <taxon>Ensifer</taxon>
    </lineage>
</organism>
<dbReference type="GO" id="GO:0006281">
    <property type="term" value="P:DNA repair"/>
    <property type="evidence" value="ECO:0007669"/>
    <property type="project" value="InterPro"/>
</dbReference>
<name>A0A9Q8YET7_ENSAD</name>
<evidence type="ECO:0000313" key="10">
    <source>
        <dbReference type="Proteomes" id="UP001055460"/>
    </source>
</evidence>
<evidence type="ECO:0000256" key="1">
    <source>
        <dbReference type="ARBA" id="ARBA00007092"/>
    </source>
</evidence>
<geneLocation type="plasmid" evidence="9 10">
    <name>pA</name>
</geneLocation>
<keyword evidence="3 9" id="KW-0378">Hydrolase</keyword>
<protein>
    <submittedName>
        <fullName evidence="9">Exodeoxyribonuclease III</fullName>
        <ecNumber evidence="9">3.1.11.2</ecNumber>
    </submittedName>
</protein>
<dbReference type="Proteomes" id="UP001055460">
    <property type="component" value="Plasmid pA"/>
</dbReference>
<dbReference type="NCBIfam" id="TIGR00195">
    <property type="entry name" value="exoDNase_III"/>
    <property type="match status" value="1"/>
</dbReference>
<dbReference type="InterPro" id="IPR037493">
    <property type="entry name" value="ExoIII-like"/>
</dbReference>
<feature type="active site" evidence="5">
    <location>
        <position position="106"/>
    </location>
</feature>
<feature type="binding site" evidence="6">
    <location>
        <position position="147"/>
    </location>
    <ligand>
        <name>Mg(2+)</name>
        <dbReference type="ChEBI" id="CHEBI:18420"/>
        <label>1</label>
    </ligand>
</feature>
<feature type="binding site" evidence="6">
    <location>
        <position position="7"/>
    </location>
    <ligand>
        <name>Mg(2+)</name>
        <dbReference type="ChEBI" id="CHEBI:18420"/>
        <label>1</label>
    </ligand>
</feature>
<dbReference type="Gene3D" id="3.60.10.10">
    <property type="entry name" value="Endonuclease/exonuclease/phosphatase"/>
    <property type="match status" value="1"/>
</dbReference>
<proteinExistence type="inferred from homology"/>
<keyword evidence="4 6" id="KW-0460">Magnesium</keyword>
<keyword evidence="9" id="KW-0614">Plasmid</keyword>
<reference evidence="9" key="1">
    <citation type="submission" date="2022-06" db="EMBL/GenBank/DDBJ databases">
        <title>Physiological and biochemical characterization and genomic elucidation of a strain of the genus Ensifer adhaerens M8 that combines arsenic oxidation and chromium reduction.</title>
        <authorList>
            <person name="Li X."/>
            <person name="Yu c."/>
        </authorList>
    </citation>
    <scope>NUCLEOTIDE SEQUENCE</scope>
    <source>
        <strain evidence="9">M8</strain>
        <plasmid evidence="9">pA</plasmid>
    </source>
</reference>
<evidence type="ECO:0000256" key="3">
    <source>
        <dbReference type="ARBA" id="ARBA00022801"/>
    </source>
</evidence>
<dbReference type="GO" id="GO:0008311">
    <property type="term" value="F:double-stranded DNA 3'-5' DNA exonuclease activity"/>
    <property type="evidence" value="ECO:0007669"/>
    <property type="project" value="UniProtKB-EC"/>
</dbReference>
<dbReference type="EMBL" id="CP098808">
    <property type="protein sequence ID" value="USJ26727.1"/>
    <property type="molecule type" value="Genomic_DNA"/>
</dbReference>
<evidence type="ECO:0000256" key="6">
    <source>
        <dbReference type="PIRSR" id="PIRSR604808-2"/>
    </source>
</evidence>
<evidence type="ECO:0000256" key="7">
    <source>
        <dbReference type="PIRSR" id="PIRSR604808-3"/>
    </source>
</evidence>
<feature type="site" description="Interaction with DNA substrate" evidence="7">
    <location>
        <position position="248"/>
    </location>
</feature>
<dbReference type="GO" id="GO:0003677">
    <property type="term" value="F:DNA binding"/>
    <property type="evidence" value="ECO:0007669"/>
    <property type="project" value="InterPro"/>
</dbReference>
<dbReference type="RefSeq" id="WP_060518144.1">
    <property type="nucleotide sequence ID" value="NZ_CP098808.1"/>
</dbReference>
<dbReference type="SUPFAM" id="SSF56219">
    <property type="entry name" value="DNase I-like"/>
    <property type="match status" value="1"/>
</dbReference>
<feature type="domain" description="Endonuclease/exonuclease/phosphatase" evidence="8">
    <location>
        <begin position="4"/>
        <end position="248"/>
    </location>
</feature>
<feature type="site" description="Transition state stabilizer" evidence="7">
    <location>
        <position position="149"/>
    </location>
</feature>
<dbReference type="EC" id="3.1.11.2" evidence="9"/>
<dbReference type="PANTHER" id="PTHR43250">
    <property type="entry name" value="EXODEOXYRIBONUCLEASE III"/>
    <property type="match status" value="1"/>
</dbReference>
<sequence>MKIATFNINGINRRLDNLIAWLGEAEPDIVCLQELKAPDRQFPRSAIEAAGYGAVRQGQSAWNGVAILARDSEPVLTRVGLDGDPSDAEARYIEAAVSGILVACLYAPNGNPQPGPKFVYKLAWHERLAKHAAELFALDLPVVLAGDYNIVPEPRDIYPTTSYDDNALVQPESRAAFGELLDQGWLDALRKIHPKDQLFTFWDYRRNRWQRDAGLRLDHMLLSRKLSRKLTGAGIDREVRGMEGASDHAPVWVTLRD</sequence>
<dbReference type="AlphaFoldDB" id="A0A9Q8YET7"/>
<dbReference type="InterPro" id="IPR020847">
    <property type="entry name" value="AP_endonuclease_F1_BS"/>
</dbReference>
<keyword evidence="2 6" id="KW-0479">Metal-binding</keyword>
<feature type="active site" description="Proton acceptor" evidence="5">
    <location>
        <position position="248"/>
    </location>
</feature>
<dbReference type="CDD" id="cd09086">
    <property type="entry name" value="ExoIII-like_AP-endo"/>
    <property type="match status" value="1"/>
</dbReference>
<feature type="binding site" evidence="6">
    <location>
        <position position="34"/>
    </location>
    <ligand>
        <name>Mg(2+)</name>
        <dbReference type="ChEBI" id="CHEBI:18420"/>
        <label>1</label>
    </ligand>
</feature>
<dbReference type="InterPro" id="IPR004808">
    <property type="entry name" value="AP_endonuc_1"/>
</dbReference>
<comment type="similarity">
    <text evidence="1">Belongs to the DNA repair enzymes AP/ExoA family.</text>
</comment>
<accession>A0A9Q8YET7</accession>
<comment type="cofactor">
    <cofactor evidence="6">
        <name>Mg(2+)</name>
        <dbReference type="ChEBI" id="CHEBI:18420"/>
    </cofactor>
    <cofactor evidence="6">
        <name>Mn(2+)</name>
        <dbReference type="ChEBI" id="CHEBI:29035"/>
    </cofactor>
    <text evidence="6">Probably binds two magnesium or manganese ions per subunit.</text>
</comment>
<dbReference type="InterPro" id="IPR036691">
    <property type="entry name" value="Endo/exonu/phosph_ase_sf"/>
</dbReference>
<dbReference type="GO" id="GO:0004519">
    <property type="term" value="F:endonuclease activity"/>
    <property type="evidence" value="ECO:0007669"/>
    <property type="project" value="InterPro"/>
</dbReference>
<dbReference type="InterPro" id="IPR005135">
    <property type="entry name" value="Endo/exonuclease/phosphatase"/>
</dbReference>
<dbReference type="NCBIfam" id="TIGR00633">
    <property type="entry name" value="xth"/>
    <property type="match status" value="1"/>
</dbReference>
<evidence type="ECO:0000313" key="9">
    <source>
        <dbReference type="EMBL" id="USJ26727.1"/>
    </source>
</evidence>
<dbReference type="PROSITE" id="PS00726">
    <property type="entry name" value="AP_NUCLEASE_F1_1"/>
    <property type="match status" value="1"/>
</dbReference>
<feature type="binding site" evidence="6">
    <location>
        <position position="247"/>
    </location>
    <ligand>
        <name>Mg(2+)</name>
        <dbReference type="ChEBI" id="CHEBI:18420"/>
        <label>1</label>
    </ligand>
</feature>
<dbReference type="GO" id="GO:0046872">
    <property type="term" value="F:metal ion binding"/>
    <property type="evidence" value="ECO:0007669"/>
    <property type="project" value="UniProtKB-KW"/>
</dbReference>
<dbReference type="PROSITE" id="PS51435">
    <property type="entry name" value="AP_NUCLEASE_F1_4"/>
    <property type="match status" value="1"/>
</dbReference>
<evidence type="ECO:0000256" key="4">
    <source>
        <dbReference type="ARBA" id="ARBA00022842"/>
    </source>
</evidence>
<dbReference type="Pfam" id="PF03372">
    <property type="entry name" value="Exo_endo_phos"/>
    <property type="match status" value="1"/>
</dbReference>
<feature type="site" description="Important for catalytic activity" evidence="7">
    <location>
        <position position="218"/>
    </location>
</feature>
<gene>
    <name evidence="9" type="primary">xth</name>
    <name evidence="9" type="ORF">NE863_22560</name>
</gene>
<evidence type="ECO:0000256" key="5">
    <source>
        <dbReference type="PIRSR" id="PIRSR604808-1"/>
    </source>
</evidence>